<dbReference type="GeneID" id="97141132"/>
<keyword evidence="4" id="KW-1185">Reference proteome</keyword>
<organism evidence="2 3">
    <name type="scientific">Aneurinibacillus thermoaerophilus</name>
    <dbReference type="NCBI Taxonomy" id="143495"/>
    <lineage>
        <taxon>Bacteria</taxon>
        <taxon>Bacillati</taxon>
        <taxon>Bacillota</taxon>
        <taxon>Bacilli</taxon>
        <taxon>Bacillales</taxon>
        <taxon>Paenibacillaceae</taxon>
        <taxon>Aneurinibacillus group</taxon>
        <taxon>Aneurinibacillus</taxon>
    </lineage>
</organism>
<dbReference type="Proteomes" id="UP000826616">
    <property type="component" value="Chromosome"/>
</dbReference>
<evidence type="ECO:0000313" key="1">
    <source>
        <dbReference type="EMBL" id="QYY43944.1"/>
    </source>
</evidence>
<evidence type="ECO:0000313" key="4">
    <source>
        <dbReference type="Proteomes" id="UP000826616"/>
    </source>
</evidence>
<dbReference type="OrthoDB" id="2536801at2"/>
<dbReference type="PANTHER" id="PTHR14136:SF17">
    <property type="entry name" value="BTB_POZ DOMAIN-CONTAINING PROTEIN KCTD9"/>
    <property type="match status" value="1"/>
</dbReference>
<evidence type="ECO:0000313" key="2">
    <source>
        <dbReference type="EMBL" id="SDH18612.1"/>
    </source>
</evidence>
<dbReference type="RefSeq" id="WP_057899208.1">
    <property type="nucleotide sequence ID" value="NZ_CP080764.1"/>
</dbReference>
<gene>
    <name evidence="1" type="ORF">K3F53_07080</name>
    <name evidence="2" type="ORF">SAMN04489735_101515</name>
</gene>
<dbReference type="PANTHER" id="PTHR14136">
    <property type="entry name" value="BTB_POZ DOMAIN-CONTAINING PROTEIN KCTD9"/>
    <property type="match status" value="1"/>
</dbReference>
<proteinExistence type="predicted"/>
<dbReference type="Proteomes" id="UP000198956">
    <property type="component" value="Unassembled WGS sequence"/>
</dbReference>
<reference evidence="1 4" key="2">
    <citation type="submission" date="2021-08" db="EMBL/GenBank/DDBJ databases">
        <title>Complete genome sequence of the strain Aneurinibacillus thermoaerophilus CCM 8960.</title>
        <authorList>
            <person name="Musilova J."/>
            <person name="Kourilova X."/>
            <person name="Pernicova I."/>
            <person name="Bezdicek M."/>
            <person name="Lengerova M."/>
            <person name="Obruca S."/>
            <person name="Sedlar K."/>
        </authorList>
    </citation>
    <scope>NUCLEOTIDE SEQUENCE [LARGE SCALE GENOMIC DNA]</scope>
    <source>
        <strain evidence="1 4">CCM 8960</strain>
    </source>
</reference>
<evidence type="ECO:0000313" key="3">
    <source>
        <dbReference type="Proteomes" id="UP000198956"/>
    </source>
</evidence>
<sequence length="377" mass="43418">MVKEEVVQQFIENDVESKSLESLFALEEYFQMHKDALAQGFIQSFKQLCLKIKEMQAQGEKNNIGYITYSMLRTEILEGRHIYLLEAFDNTWFFDRKECQIEYDASWAFQFLDRLESELEKRSKTYMGAITKPDIEKIKLREAKKYNLYVVSLAKYAMSQATALPEYSDIEREEELEVRVGEYLDISEIVYKEDTRVKDSIEMKEWLEEKLEYEYAYEVFSNLDLSHGDYEGIDLRYADVKHSNVSKSNLRGCILLGTKFTHCNLQGTDFSHSLISEADFSQSNLKGAIFRDVEGLSGLIDSTYWEMPGLTAVNFEGADLEGADFENANLKGAVFVGANLTATNFKGANLENAVFSVEDIEKVRLDNSQRESIILKF</sequence>
<reference evidence="2 3" key="1">
    <citation type="submission" date="2016-10" db="EMBL/GenBank/DDBJ databases">
        <authorList>
            <person name="de Groot N.N."/>
        </authorList>
    </citation>
    <scope>NUCLEOTIDE SEQUENCE [LARGE SCALE GENOMIC DNA]</scope>
    <source>
        <strain evidence="2 3">L 420-91</strain>
    </source>
</reference>
<dbReference type="InterPro" id="IPR051082">
    <property type="entry name" value="Pentapeptide-BTB/POZ_domain"/>
</dbReference>
<dbReference type="EMBL" id="CP080764">
    <property type="protein sequence ID" value="QYY43944.1"/>
    <property type="molecule type" value="Genomic_DNA"/>
</dbReference>
<dbReference type="Gene3D" id="2.160.20.80">
    <property type="entry name" value="E3 ubiquitin-protein ligase SopA"/>
    <property type="match status" value="1"/>
</dbReference>
<dbReference type="SUPFAM" id="SSF141571">
    <property type="entry name" value="Pentapeptide repeat-like"/>
    <property type="match status" value="1"/>
</dbReference>
<dbReference type="AlphaFoldDB" id="A0A1G8ACD6"/>
<dbReference type="InterPro" id="IPR001646">
    <property type="entry name" value="5peptide_repeat"/>
</dbReference>
<dbReference type="Pfam" id="PF00805">
    <property type="entry name" value="Pentapeptide"/>
    <property type="match status" value="2"/>
</dbReference>
<name>A0A1G8ACD6_ANETH</name>
<accession>A0A1G8ACD6</accession>
<protein>
    <submittedName>
        <fullName evidence="2">Pentapeptide repeat-containing protein</fullName>
    </submittedName>
</protein>
<dbReference type="EMBL" id="FNDE01000015">
    <property type="protein sequence ID" value="SDH18612.1"/>
    <property type="molecule type" value="Genomic_DNA"/>
</dbReference>